<comment type="caution">
    <text evidence="1">The sequence shown here is derived from an EMBL/GenBank/DDBJ whole genome shotgun (WGS) entry which is preliminary data.</text>
</comment>
<accession>A0ABW1ZQP2</accession>
<name>A0ABW1ZQP2_9DEIO</name>
<reference evidence="2" key="1">
    <citation type="journal article" date="2019" name="Int. J. Syst. Evol. Microbiol.">
        <title>The Global Catalogue of Microorganisms (GCM) 10K type strain sequencing project: providing services to taxonomists for standard genome sequencing and annotation.</title>
        <authorList>
            <consortium name="The Broad Institute Genomics Platform"/>
            <consortium name="The Broad Institute Genome Sequencing Center for Infectious Disease"/>
            <person name="Wu L."/>
            <person name="Ma J."/>
        </authorList>
    </citation>
    <scope>NUCLEOTIDE SEQUENCE [LARGE SCALE GENOMIC DNA]</scope>
    <source>
        <strain evidence="2">CCUG 63830</strain>
    </source>
</reference>
<dbReference type="Proteomes" id="UP001596317">
    <property type="component" value="Unassembled WGS sequence"/>
</dbReference>
<evidence type="ECO:0000313" key="1">
    <source>
        <dbReference type="EMBL" id="MFC6662973.1"/>
    </source>
</evidence>
<gene>
    <name evidence="1" type="ORF">ACFP90_23295</name>
</gene>
<evidence type="ECO:0000313" key="2">
    <source>
        <dbReference type="Proteomes" id="UP001596317"/>
    </source>
</evidence>
<protein>
    <submittedName>
        <fullName evidence="1">Uncharacterized protein</fullName>
    </submittedName>
</protein>
<sequence>MGDRANHASFVEYGTGPHALTPAQLAGYLEALPPGGLLRFGRSGRAYLLPGPFIGPALFAARYRTHQRIRQLLQELWA</sequence>
<proteinExistence type="predicted"/>
<dbReference type="RefSeq" id="WP_380058883.1">
    <property type="nucleotide sequence ID" value="NZ_JBHSWB010000002.1"/>
</dbReference>
<keyword evidence="2" id="KW-1185">Reference proteome</keyword>
<dbReference type="EMBL" id="JBHSWB010000002">
    <property type="protein sequence ID" value="MFC6662973.1"/>
    <property type="molecule type" value="Genomic_DNA"/>
</dbReference>
<organism evidence="1 2">
    <name type="scientific">Deinococcus multiflagellatus</name>
    <dbReference type="NCBI Taxonomy" id="1656887"/>
    <lineage>
        <taxon>Bacteria</taxon>
        <taxon>Thermotogati</taxon>
        <taxon>Deinococcota</taxon>
        <taxon>Deinococci</taxon>
        <taxon>Deinococcales</taxon>
        <taxon>Deinococcaceae</taxon>
        <taxon>Deinococcus</taxon>
    </lineage>
</organism>